<protein>
    <submittedName>
        <fullName evidence="1">Uncharacterized protein</fullName>
    </submittedName>
</protein>
<keyword evidence="2" id="KW-1185">Reference proteome</keyword>
<evidence type="ECO:0000313" key="1">
    <source>
        <dbReference type="EMBL" id="EGJ30299.1"/>
    </source>
</evidence>
<proteinExistence type="predicted"/>
<sequence length="49" mass="5432">MNLSVGWAVPTNVVCKLHYLSAALPTLHEPISYQLSAISYQLSVIGYWP</sequence>
<accession>F4XZ08</accession>
<name>F4XZ08_9CYAN</name>
<organism evidence="1 2">
    <name type="scientific">Moorena producens 3L</name>
    <dbReference type="NCBI Taxonomy" id="489825"/>
    <lineage>
        <taxon>Bacteria</taxon>
        <taxon>Bacillati</taxon>
        <taxon>Cyanobacteriota</taxon>
        <taxon>Cyanophyceae</taxon>
        <taxon>Coleofasciculales</taxon>
        <taxon>Coleofasciculaceae</taxon>
        <taxon>Moorena</taxon>
    </lineage>
</organism>
<dbReference type="Proteomes" id="UP000003959">
    <property type="component" value="Unassembled WGS sequence"/>
</dbReference>
<dbReference type="AlphaFoldDB" id="F4XZ08"/>
<evidence type="ECO:0000313" key="2">
    <source>
        <dbReference type="Proteomes" id="UP000003959"/>
    </source>
</evidence>
<gene>
    <name evidence="1" type="ORF">LYNGBM3L_53220</name>
</gene>
<reference evidence="2" key="1">
    <citation type="journal article" date="2011" name="Proc. Natl. Acad. Sci. U.S.A.">
        <title>Genomic insights into the physiology and ecology of the marine filamentous cyanobacterium Lyngbya majuscula.</title>
        <authorList>
            <person name="Jones A.C."/>
            <person name="Monroe E.A."/>
            <person name="Podell S."/>
            <person name="Hess W.R."/>
            <person name="Klages S."/>
            <person name="Esquenazi E."/>
            <person name="Niessen S."/>
            <person name="Hoover H."/>
            <person name="Rothmann M."/>
            <person name="Lasken R.S."/>
            <person name="Yates J.R.III."/>
            <person name="Reinhardt R."/>
            <person name="Kube M."/>
            <person name="Burkart M.D."/>
            <person name="Allen E.E."/>
            <person name="Dorrestein P.C."/>
            <person name="Gerwick W.H."/>
            <person name="Gerwick L."/>
        </authorList>
    </citation>
    <scope>NUCLEOTIDE SEQUENCE [LARGE SCALE GENOMIC DNA]</scope>
    <source>
        <strain evidence="2">3L</strain>
    </source>
</reference>
<dbReference type="EMBL" id="GL890956">
    <property type="protein sequence ID" value="EGJ30299.1"/>
    <property type="molecule type" value="Genomic_DNA"/>
</dbReference>
<dbReference type="HOGENOM" id="CLU_3137782_0_0_3"/>